<accession>A0A816D0N6</accession>
<dbReference type="EMBL" id="CAJNOV010019141">
    <property type="protein sequence ID" value="CAF1628158.1"/>
    <property type="molecule type" value="Genomic_DNA"/>
</dbReference>
<dbReference type="SMART" id="SM00054">
    <property type="entry name" value="EFh"/>
    <property type="match status" value="3"/>
</dbReference>
<dbReference type="PANTHER" id="PTHR23048:SF0">
    <property type="entry name" value="CALMODULIN LIKE 3"/>
    <property type="match status" value="1"/>
</dbReference>
<evidence type="ECO:0000313" key="4">
    <source>
        <dbReference type="EMBL" id="CAF1628158.1"/>
    </source>
</evidence>
<dbReference type="InterPro" id="IPR050230">
    <property type="entry name" value="CALM/Myosin/TropC-like"/>
</dbReference>
<dbReference type="AlphaFoldDB" id="A0A816D0N6"/>
<gene>
    <name evidence="4" type="ORF">CJN711_LOCUS39006</name>
</gene>
<sequence length="159" mass="18242">MLKNKLKQIMSLTEERITEIKEIFSMVDDDGDGSITRSELGLCLRAMQYSISNSEINDLMKKFDSDRTDRINFPQLLQIIAATDQPNLTKQTQTILSALKLFDTQNDETISENDFRFLMQQTGEQLSKDSVDDMITATDARTKNGRIQYRKLVSTLIHL</sequence>
<dbReference type="InterPro" id="IPR011992">
    <property type="entry name" value="EF-hand-dom_pair"/>
</dbReference>
<dbReference type="GO" id="GO:0016460">
    <property type="term" value="C:myosin II complex"/>
    <property type="evidence" value="ECO:0007669"/>
    <property type="project" value="TreeGrafter"/>
</dbReference>
<feature type="domain" description="EF-hand" evidence="3">
    <location>
        <begin position="15"/>
        <end position="50"/>
    </location>
</feature>
<keyword evidence="2" id="KW-0106">Calcium</keyword>
<evidence type="ECO:0000313" key="5">
    <source>
        <dbReference type="Proteomes" id="UP000663855"/>
    </source>
</evidence>
<evidence type="ECO:0000256" key="2">
    <source>
        <dbReference type="ARBA" id="ARBA00022837"/>
    </source>
</evidence>
<dbReference type="InterPro" id="IPR002048">
    <property type="entry name" value="EF_hand_dom"/>
</dbReference>
<evidence type="ECO:0000259" key="3">
    <source>
        <dbReference type="PROSITE" id="PS50222"/>
    </source>
</evidence>
<dbReference type="Pfam" id="PF13499">
    <property type="entry name" value="EF-hand_7"/>
    <property type="match status" value="1"/>
</dbReference>
<dbReference type="InterPro" id="IPR018247">
    <property type="entry name" value="EF_Hand_1_Ca_BS"/>
</dbReference>
<organism evidence="4 5">
    <name type="scientific">Rotaria magnacalcarata</name>
    <dbReference type="NCBI Taxonomy" id="392030"/>
    <lineage>
        <taxon>Eukaryota</taxon>
        <taxon>Metazoa</taxon>
        <taxon>Spiralia</taxon>
        <taxon>Gnathifera</taxon>
        <taxon>Rotifera</taxon>
        <taxon>Eurotatoria</taxon>
        <taxon>Bdelloidea</taxon>
        <taxon>Philodinida</taxon>
        <taxon>Philodinidae</taxon>
        <taxon>Rotaria</taxon>
    </lineage>
</organism>
<reference evidence="4" key="1">
    <citation type="submission" date="2021-02" db="EMBL/GenBank/DDBJ databases">
        <authorList>
            <person name="Nowell W R."/>
        </authorList>
    </citation>
    <scope>NUCLEOTIDE SEQUENCE</scope>
</reference>
<dbReference type="FunFam" id="1.10.238.10:FF:000001">
    <property type="entry name" value="Calmodulin 1"/>
    <property type="match status" value="1"/>
</dbReference>
<evidence type="ECO:0000256" key="1">
    <source>
        <dbReference type="ARBA" id="ARBA00022737"/>
    </source>
</evidence>
<name>A0A816D0N6_9BILA</name>
<dbReference type="CDD" id="cd00051">
    <property type="entry name" value="EFh"/>
    <property type="match status" value="1"/>
</dbReference>
<dbReference type="Gene3D" id="1.10.238.10">
    <property type="entry name" value="EF-hand"/>
    <property type="match status" value="1"/>
</dbReference>
<feature type="domain" description="EF-hand" evidence="3">
    <location>
        <begin position="51"/>
        <end position="86"/>
    </location>
</feature>
<dbReference type="SUPFAM" id="SSF47473">
    <property type="entry name" value="EF-hand"/>
    <property type="match status" value="1"/>
</dbReference>
<proteinExistence type="predicted"/>
<dbReference type="PROSITE" id="PS00018">
    <property type="entry name" value="EF_HAND_1"/>
    <property type="match status" value="1"/>
</dbReference>
<dbReference type="PANTHER" id="PTHR23048">
    <property type="entry name" value="MYOSIN LIGHT CHAIN 1, 3"/>
    <property type="match status" value="1"/>
</dbReference>
<dbReference type="Proteomes" id="UP000663855">
    <property type="component" value="Unassembled WGS sequence"/>
</dbReference>
<dbReference type="GO" id="GO:0005509">
    <property type="term" value="F:calcium ion binding"/>
    <property type="evidence" value="ECO:0007669"/>
    <property type="project" value="InterPro"/>
</dbReference>
<keyword evidence="1" id="KW-0677">Repeat</keyword>
<comment type="caution">
    <text evidence="4">The sequence shown here is derived from an EMBL/GenBank/DDBJ whole genome shotgun (WGS) entry which is preliminary data.</text>
</comment>
<feature type="domain" description="EF-hand" evidence="3">
    <location>
        <begin position="90"/>
        <end position="125"/>
    </location>
</feature>
<dbReference type="PROSITE" id="PS50222">
    <property type="entry name" value="EF_HAND_2"/>
    <property type="match status" value="3"/>
</dbReference>
<protein>
    <recommendedName>
        <fullName evidence="3">EF-hand domain-containing protein</fullName>
    </recommendedName>
</protein>